<feature type="non-terminal residue" evidence="3">
    <location>
        <position position="159"/>
    </location>
</feature>
<feature type="domain" description="DNA-directed DNA polymerase family A palm" evidence="2">
    <location>
        <begin position="21"/>
        <end position="159"/>
    </location>
</feature>
<dbReference type="SUPFAM" id="SSF56672">
    <property type="entry name" value="DNA/RNA polymerases"/>
    <property type="match status" value="1"/>
</dbReference>
<sequence>MDAITGRVSSARHNLQNIPKGRMRSIFLPDTPPFTDLDFSQIELRTLAYIAQDDAMQAIFDSEGDIHQATAELMETSRYKAKSTNFAMIYGATDETLMETAGVTSKAKAQELRLAWSRAYPKAGNWIEAQQQSAPRTGHITTLYGRRIPLPSEMEEKPD</sequence>
<reference evidence="3" key="1">
    <citation type="journal article" date="2014" name="Front. Microbiol.">
        <title>High frequency of phylogenetically diverse reductive dehalogenase-homologous genes in deep subseafloor sedimentary metagenomes.</title>
        <authorList>
            <person name="Kawai M."/>
            <person name="Futagami T."/>
            <person name="Toyoda A."/>
            <person name="Takaki Y."/>
            <person name="Nishi S."/>
            <person name="Hori S."/>
            <person name="Arai W."/>
            <person name="Tsubouchi T."/>
            <person name="Morono Y."/>
            <person name="Uchiyama I."/>
            <person name="Ito T."/>
            <person name="Fujiyama A."/>
            <person name="Inagaki F."/>
            <person name="Takami H."/>
        </authorList>
    </citation>
    <scope>NUCLEOTIDE SEQUENCE</scope>
    <source>
        <strain evidence="3">Expedition CK06-06</strain>
    </source>
</reference>
<dbReference type="GO" id="GO:0003677">
    <property type="term" value="F:DNA binding"/>
    <property type="evidence" value="ECO:0007669"/>
    <property type="project" value="InterPro"/>
</dbReference>
<dbReference type="PRINTS" id="PR00868">
    <property type="entry name" value="DNAPOLI"/>
</dbReference>
<dbReference type="GO" id="GO:0006261">
    <property type="term" value="P:DNA-templated DNA replication"/>
    <property type="evidence" value="ECO:0007669"/>
    <property type="project" value="InterPro"/>
</dbReference>
<keyword evidence="1" id="KW-0235">DNA replication</keyword>
<dbReference type="InterPro" id="IPR001098">
    <property type="entry name" value="DNA-dir_DNA_pol_A_palm_dom"/>
</dbReference>
<evidence type="ECO:0000256" key="1">
    <source>
        <dbReference type="ARBA" id="ARBA00022705"/>
    </source>
</evidence>
<dbReference type="Pfam" id="PF00476">
    <property type="entry name" value="DNA_pol_A"/>
    <property type="match status" value="1"/>
</dbReference>
<dbReference type="PANTHER" id="PTHR10133">
    <property type="entry name" value="DNA POLYMERASE I"/>
    <property type="match status" value="1"/>
</dbReference>
<evidence type="ECO:0000313" key="3">
    <source>
        <dbReference type="EMBL" id="GAH12816.1"/>
    </source>
</evidence>
<dbReference type="AlphaFoldDB" id="X1CWD8"/>
<organism evidence="3">
    <name type="scientific">marine sediment metagenome</name>
    <dbReference type="NCBI Taxonomy" id="412755"/>
    <lineage>
        <taxon>unclassified sequences</taxon>
        <taxon>metagenomes</taxon>
        <taxon>ecological metagenomes</taxon>
    </lineage>
</organism>
<accession>X1CWD8</accession>
<dbReference type="InterPro" id="IPR043502">
    <property type="entry name" value="DNA/RNA_pol_sf"/>
</dbReference>
<evidence type="ECO:0000259" key="2">
    <source>
        <dbReference type="SMART" id="SM00482"/>
    </source>
</evidence>
<dbReference type="PANTHER" id="PTHR10133:SF27">
    <property type="entry name" value="DNA POLYMERASE NU"/>
    <property type="match status" value="1"/>
</dbReference>
<gene>
    <name evidence="3" type="ORF">S01H4_61670</name>
</gene>
<dbReference type="Gene3D" id="1.10.150.20">
    <property type="entry name" value="5' to 3' exonuclease, C-terminal subdomain"/>
    <property type="match status" value="1"/>
</dbReference>
<name>X1CWD8_9ZZZZ</name>
<protein>
    <recommendedName>
        <fullName evidence="2">DNA-directed DNA polymerase family A palm domain-containing protein</fullName>
    </recommendedName>
</protein>
<dbReference type="InterPro" id="IPR002298">
    <property type="entry name" value="DNA_polymerase_A"/>
</dbReference>
<dbReference type="SMART" id="SM00482">
    <property type="entry name" value="POLAc"/>
    <property type="match status" value="1"/>
</dbReference>
<dbReference type="GO" id="GO:0003887">
    <property type="term" value="F:DNA-directed DNA polymerase activity"/>
    <property type="evidence" value="ECO:0007669"/>
    <property type="project" value="InterPro"/>
</dbReference>
<dbReference type="EMBL" id="BART01036621">
    <property type="protein sequence ID" value="GAH12816.1"/>
    <property type="molecule type" value="Genomic_DNA"/>
</dbReference>
<proteinExistence type="predicted"/>
<dbReference type="GO" id="GO:0006302">
    <property type="term" value="P:double-strand break repair"/>
    <property type="evidence" value="ECO:0007669"/>
    <property type="project" value="TreeGrafter"/>
</dbReference>
<comment type="caution">
    <text evidence="3">The sequence shown here is derived from an EMBL/GenBank/DDBJ whole genome shotgun (WGS) entry which is preliminary data.</text>
</comment>